<feature type="domain" description="Glyoxalase-like" evidence="1">
    <location>
        <begin position="22"/>
        <end position="114"/>
    </location>
</feature>
<feature type="domain" description="Glyoxalase-like" evidence="1">
    <location>
        <begin position="134"/>
        <end position="241"/>
    </location>
</feature>
<evidence type="ECO:0000313" key="2">
    <source>
        <dbReference type="EMBL" id="MDM7854836.1"/>
    </source>
</evidence>
<protein>
    <submittedName>
        <fullName evidence="2">VOC family protein</fullName>
    </submittedName>
</protein>
<name>A0ABT7SFD5_9CELL</name>
<keyword evidence="3" id="KW-1185">Reference proteome</keyword>
<gene>
    <name evidence="2" type="ORF">QRT04_07825</name>
</gene>
<dbReference type="RefSeq" id="WP_289454658.1">
    <property type="nucleotide sequence ID" value="NZ_JAUCGQ010000001.1"/>
</dbReference>
<proteinExistence type="predicted"/>
<accession>A0ABT7SFD5</accession>
<comment type="caution">
    <text evidence="2">The sequence shown here is derived from an EMBL/GenBank/DDBJ whole genome shotgun (WGS) entry which is preliminary data.</text>
</comment>
<reference evidence="2 3" key="1">
    <citation type="submission" date="2023-06" db="EMBL/GenBank/DDBJ databases">
        <title>Cellulomonas sp. MW4 Whole genome sequence.</title>
        <authorList>
            <person name="Park S."/>
        </authorList>
    </citation>
    <scope>NUCLEOTIDE SEQUENCE [LARGE SCALE GENOMIC DNA]</scope>
    <source>
        <strain evidence="2 3">MW4</strain>
    </source>
</reference>
<dbReference type="InterPro" id="IPR029068">
    <property type="entry name" value="Glyas_Bleomycin-R_OHBP_Dase"/>
</dbReference>
<dbReference type="SUPFAM" id="SSF54593">
    <property type="entry name" value="Glyoxalase/Bleomycin resistance protein/Dihydroxybiphenyl dioxygenase"/>
    <property type="match status" value="1"/>
</dbReference>
<dbReference type="EMBL" id="JAUCGQ010000001">
    <property type="protein sequence ID" value="MDM7854836.1"/>
    <property type="molecule type" value="Genomic_DNA"/>
</dbReference>
<evidence type="ECO:0000313" key="3">
    <source>
        <dbReference type="Proteomes" id="UP001529338"/>
    </source>
</evidence>
<organism evidence="2 3">
    <name type="scientific">Cellulomonas alba</name>
    <dbReference type="NCBI Taxonomy" id="3053467"/>
    <lineage>
        <taxon>Bacteria</taxon>
        <taxon>Bacillati</taxon>
        <taxon>Actinomycetota</taxon>
        <taxon>Actinomycetes</taxon>
        <taxon>Micrococcales</taxon>
        <taxon>Cellulomonadaceae</taxon>
        <taxon>Cellulomonas</taxon>
    </lineage>
</organism>
<dbReference type="PANTHER" id="PTHR35908:SF1">
    <property type="entry name" value="CONSERVED PROTEIN"/>
    <property type="match status" value="1"/>
</dbReference>
<dbReference type="Gene3D" id="3.10.180.10">
    <property type="entry name" value="2,3-Dihydroxybiphenyl 1,2-Dioxygenase, domain 1"/>
    <property type="match status" value="2"/>
</dbReference>
<sequence>MGLDTQHGGPRWTTAFLDLPGAAFAASVAFWRGVTATGISAPRGDHGELATLVPADGDAFLRVQRFDGGPRVHLDLHVDDPVAAAAAAVALGAAELFREDHVVLRSPGGFVFCAVPWQGEQRRPGPVGGVVVDQVALDVPDALHAAEVEFWSALTGWAADGTDEPELTLLRRHAGIPLRLLLQRLGSDDPRQSVTAHLDLAAGAARRDVADAHVAAGARILAERADWVVMQDPAGIVYCLTAREPVVGRAD</sequence>
<dbReference type="Proteomes" id="UP001529338">
    <property type="component" value="Unassembled WGS sequence"/>
</dbReference>
<evidence type="ECO:0000259" key="1">
    <source>
        <dbReference type="Pfam" id="PF18029"/>
    </source>
</evidence>
<dbReference type="PANTHER" id="PTHR35908">
    <property type="entry name" value="HYPOTHETICAL FUSION PROTEIN"/>
    <property type="match status" value="1"/>
</dbReference>
<dbReference type="Pfam" id="PF18029">
    <property type="entry name" value="Glyoxalase_6"/>
    <property type="match status" value="2"/>
</dbReference>
<dbReference type="InterPro" id="IPR041581">
    <property type="entry name" value="Glyoxalase_6"/>
</dbReference>